<keyword evidence="2" id="KW-1185">Reference proteome</keyword>
<sequence length="188" mass="21170">MDVTAIDANADSSSKSSEKSPPEVTSIPLVDHDKSKITFYFGKDNQPRNGNHHSSPMTNLALEKSTLEPSYFTKEKTNPITKEKDDKPFEDLILPVNLVGDKNKKDLGEVNVGNHSHSLEHRVNAKNSTFMANRIFRFENQWFQEEALTELVLGSWDFSTTHSLPDSLSTMADKLSYWGRNLNATQKA</sequence>
<proteinExistence type="predicted"/>
<evidence type="ECO:0000313" key="1">
    <source>
        <dbReference type="EMBL" id="KAI3734291.1"/>
    </source>
</evidence>
<accession>A0ACB9CJ79</accession>
<organism evidence="1 2">
    <name type="scientific">Arctium lappa</name>
    <name type="common">Greater burdock</name>
    <name type="synonym">Lappa major</name>
    <dbReference type="NCBI Taxonomy" id="4217"/>
    <lineage>
        <taxon>Eukaryota</taxon>
        <taxon>Viridiplantae</taxon>
        <taxon>Streptophyta</taxon>
        <taxon>Embryophyta</taxon>
        <taxon>Tracheophyta</taxon>
        <taxon>Spermatophyta</taxon>
        <taxon>Magnoliopsida</taxon>
        <taxon>eudicotyledons</taxon>
        <taxon>Gunneridae</taxon>
        <taxon>Pentapetalae</taxon>
        <taxon>asterids</taxon>
        <taxon>campanulids</taxon>
        <taxon>Asterales</taxon>
        <taxon>Asteraceae</taxon>
        <taxon>Carduoideae</taxon>
        <taxon>Cardueae</taxon>
        <taxon>Arctiinae</taxon>
        <taxon>Arctium</taxon>
    </lineage>
</organism>
<comment type="caution">
    <text evidence="1">The sequence shown here is derived from an EMBL/GenBank/DDBJ whole genome shotgun (WGS) entry which is preliminary data.</text>
</comment>
<reference evidence="2" key="1">
    <citation type="journal article" date="2022" name="Mol. Ecol. Resour.">
        <title>The genomes of chicory, endive, great burdock and yacon provide insights into Asteraceae palaeo-polyploidization history and plant inulin production.</title>
        <authorList>
            <person name="Fan W."/>
            <person name="Wang S."/>
            <person name="Wang H."/>
            <person name="Wang A."/>
            <person name="Jiang F."/>
            <person name="Liu H."/>
            <person name="Zhao H."/>
            <person name="Xu D."/>
            <person name="Zhang Y."/>
        </authorList>
    </citation>
    <scope>NUCLEOTIDE SEQUENCE [LARGE SCALE GENOMIC DNA]</scope>
    <source>
        <strain evidence="2">cv. Niubang</strain>
    </source>
</reference>
<reference evidence="1 2" key="2">
    <citation type="journal article" date="2022" name="Mol. Ecol. Resour.">
        <title>The genomes of chicory, endive, great burdock and yacon provide insights into Asteraceae paleo-polyploidization history and plant inulin production.</title>
        <authorList>
            <person name="Fan W."/>
            <person name="Wang S."/>
            <person name="Wang H."/>
            <person name="Wang A."/>
            <person name="Jiang F."/>
            <person name="Liu H."/>
            <person name="Zhao H."/>
            <person name="Xu D."/>
            <person name="Zhang Y."/>
        </authorList>
    </citation>
    <scope>NUCLEOTIDE SEQUENCE [LARGE SCALE GENOMIC DNA]</scope>
    <source>
        <strain evidence="2">cv. Niubang</strain>
    </source>
</reference>
<evidence type="ECO:0000313" key="2">
    <source>
        <dbReference type="Proteomes" id="UP001055879"/>
    </source>
</evidence>
<dbReference type="Proteomes" id="UP001055879">
    <property type="component" value="Linkage Group LG04"/>
</dbReference>
<name>A0ACB9CJ79_ARCLA</name>
<dbReference type="EMBL" id="CM042050">
    <property type="protein sequence ID" value="KAI3734291.1"/>
    <property type="molecule type" value="Genomic_DNA"/>
</dbReference>
<gene>
    <name evidence="1" type="ORF">L6452_13756</name>
</gene>
<protein>
    <submittedName>
        <fullName evidence="1">Uncharacterized protein</fullName>
    </submittedName>
</protein>